<gene>
    <name evidence="2" type="ORF">LCGC14_2475590</name>
</gene>
<reference evidence="2" key="1">
    <citation type="journal article" date="2015" name="Nature">
        <title>Complex archaea that bridge the gap between prokaryotes and eukaryotes.</title>
        <authorList>
            <person name="Spang A."/>
            <person name="Saw J.H."/>
            <person name="Jorgensen S.L."/>
            <person name="Zaremba-Niedzwiedzka K."/>
            <person name="Martijn J."/>
            <person name="Lind A.E."/>
            <person name="van Eijk R."/>
            <person name="Schleper C."/>
            <person name="Guy L."/>
            <person name="Ettema T.J."/>
        </authorList>
    </citation>
    <scope>NUCLEOTIDE SEQUENCE</scope>
</reference>
<evidence type="ECO:0000313" key="2">
    <source>
        <dbReference type="EMBL" id="KKL18433.1"/>
    </source>
</evidence>
<evidence type="ECO:0000256" key="1">
    <source>
        <dbReference type="SAM" id="Phobius"/>
    </source>
</evidence>
<sequence length="74" mass="7809">MAVSPSEARRPEYGPSLPELVGPWLGRLGRLPRIGLALAAVALAAGAVALVIRQQTATETYIQSKADAKQRGLE</sequence>
<comment type="caution">
    <text evidence="2">The sequence shown here is derived from an EMBL/GenBank/DDBJ whole genome shotgun (WGS) entry which is preliminary data.</text>
</comment>
<dbReference type="EMBL" id="LAZR01038873">
    <property type="protein sequence ID" value="KKL18433.1"/>
    <property type="molecule type" value="Genomic_DNA"/>
</dbReference>
<feature type="transmembrane region" description="Helical" evidence="1">
    <location>
        <begin position="34"/>
        <end position="52"/>
    </location>
</feature>
<organism evidence="2">
    <name type="scientific">marine sediment metagenome</name>
    <dbReference type="NCBI Taxonomy" id="412755"/>
    <lineage>
        <taxon>unclassified sequences</taxon>
        <taxon>metagenomes</taxon>
        <taxon>ecological metagenomes</taxon>
    </lineage>
</organism>
<keyword evidence="1" id="KW-0472">Membrane</keyword>
<proteinExistence type="predicted"/>
<protein>
    <submittedName>
        <fullName evidence="2">Uncharacterized protein</fullName>
    </submittedName>
</protein>
<keyword evidence="1" id="KW-1133">Transmembrane helix</keyword>
<feature type="non-terminal residue" evidence="2">
    <location>
        <position position="74"/>
    </location>
</feature>
<keyword evidence="1" id="KW-0812">Transmembrane</keyword>
<name>A0A0F9E2X1_9ZZZZ</name>
<dbReference type="AlphaFoldDB" id="A0A0F9E2X1"/>
<accession>A0A0F9E2X1</accession>